<comment type="caution">
    <text evidence="1">The sequence shown here is derived from an EMBL/GenBank/DDBJ whole genome shotgun (WGS) entry which is preliminary data.</text>
</comment>
<reference evidence="1" key="1">
    <citation type="journal article" date="2021" name="Nat. Commun.">
        <title>Genetic determinants of endophytism in the Arabidopsis root mycobiome.</title>
        <authorList>
            <person name="Mesny F."/>
            <person name="Miyauchi S."/>
            <person name="Thiergart T."/>
            <person name="Pickel B."/>
            <person name="Atanasova L."/>
            <person name="Karlsson M."/>
            <person name="Huettel B."/>
            <person name="Barry K.W."/>
            <person name="Haridas S."/>
            <person name="Chen C."/>
            <person name="Bauer D."/>
            <person name="Andreopoulos W."/>
            <person name="Pangilinan J."/>
            <person name="LaButti K."/>
            <person name="Riley R."/>
            <person name="Lipzen A."/>
            <person name="Clum A."/>
            <person name="Drula E."/>
            <person name="Henrissat B."/>
            <person name="Kohler A."/>
            <person name="Grigoriev I.V."/>
            <person name="Martin F.M."/>
            <person name="Hacquard S."/>
        </authorList>
    </citation>
    <scope>NUCLEOTIDE SEQUENCE</scope>
    <source>
        <strain evidence="1">FSSC 5 MPI-SDFR-AT-0091</strain>
    </source>
</reference>
<dbReference type="SUPFAM" id="SSF52540">
    <property type="entry name" value="P-loop containing nucleoside triphosphate hydrolases"/>
    <property type="match status" value="1"/>
</dbReference>
<keyword evidence="2" id="KW-1185">Reference proteome</keyword>
<sequence>MVKFANKDDRVFKNVCGSIKAVMRATSSNVAGNLKVSSYPEFSMETVKTFVLRKGLLNEVRSQLTRELDGRQAGVRKVGIWGSGGTGKSQLARSYLQEYGNQYDATFWIHAVGPETLEFDFQGIYGTLPNP</sequence>
<dbReference type="Gene3D" id="3.40.50.300">
    <property type="entry name" value="P-loop containing nucleotide triphosphate hydrolases"/>
    <property type="match status" value="1"/>
</dbReference>
<organism evidence="1 2">
    <name type="scientific">Fusarium solani</name>
    <name type="common">Filamentous fungus</name>
    <dbReference type="NCBI Taxonomy" id="169388"/>
    <lineage>
        <taxon>Eukaryota</taxon>
        <taxon>Fungi</taxon>
        <taxon>Dikarya</taxon>
        <taxon>Ascomycota</taxon>
        <taxon>Pezizomycotina</taxon>
        <taxon>Sordariomycetes</taxon>
        <taxon>Hypocreomycetidae</taxon>
        <taxon>Hypocreales</taxon>
        <taxon>Nectriaceae</taxon>
        <taxon>Fusarium</taxon>
        <taxon>Fusarium solani species complex</taxon>
    </lineage>
</organism>
<protein>
    <recommendedName>
        <fullName evidence="3">NB-ARC domain-containing protein</fullName>
    </recommendedName>
</protein>
<dbReference type="OrthoDB" id="5086500at2759"/>
<evidence type="ECO:0000313" key="2">
    <source>
        <dbReference type="Proteomes" id="UP000736672"/>
    </source>
</evidence>
<dbReference type="AlphaFoldDB" id="A0A9P9L695"/>
<evidence type="ECO:0008006" key="3">
    <source>
        <dbReference type="Google" id="ProtNLM"/>
    </source>
</evidence>
<dbReference type="EMBL" id="JAGTJS010000001">
    <property type="protein sequence ID" value="KAH7274951.1"/>
    <property type="molecule type" value="Genomic_DNA"/>
</dbReference>
<name>A0A9P9L695_FUSSL</name>
<proteinExistence type="predicted"/>
<gene>
    <name evidence="1" type="ORF">B0J15DRAFT_540013</name>
</gene>
<dbReference type="Proteomes" id="UP000736672">
    <property type="component" value="Unassembled WGS sequence"/>
</dbReference>
<accession>A0A9P9L695</accession>
<evidence type="ECO:0000313" key="1">
    <source>
        <dbReference type="EMBL" id="KAH7274951.1"/>
    </source>
</evidence>
<dbReference type="InterPro" id="IPR027417">
    <property type="entry name" value="P-loop_NTPase"/>
</dbReference>